<comment type="caution">
    <text evidence="2">The sequence shown here is derived from an EMBL/GenBank/DDBJ whole genome shotgun (WGS) entry which is preliminary data.</text>
</comment>
<dbReference type="Pfam" id="PF05699">
    <property type="entry name" value="Dimer_Tnp_hAT"/>
    <property type="match status" value="1"/>
</dbReference>
<dbReference type="PANTHER" id="PTHR47611">
    <property type="entry name" value="HAT DIMERISATION DOMAIN, C-TERMINAL"/>
    <property type="match status" value="1"/>
</dbReference>
<keyword evidence="3" id="KW-1185">Reference proteome</keyword>
<evidence type="ECO:0000313" key="3">
    <source>
        <dbReference type="Proteomes" id="UP000502823"/>
    </source>
</evidence>
<organism evidence="2 3">
    <name type="scientific">Coptotermes formosanus</name>
    <name type="common">Formosan subterranean termite</name>
    <dbReference type="NCBI Taxonomy" id="36987"/>
    <lineage>
        <taxon>Eukaryota</taxon>
        <taxon>Metazoa</taxon>
        <taxon>Ecdysozoa</taxon>
        <taxon>Arthropoda</taxon>
        <taxon>Hexapoda</taxon>
        <taxon>Insecta</taxon>
        <taxon>Pterygota</taxon>
        <taxon>Neoptera</taxon>
        <taxon>Polyneoptera</taxon>
        <taxon>Dictyoptera</taxon>
        <taxon>Blattodea</taxon>
        <taxon>Blattoidea</taxon>
        <taxon>Termitoidae</taxon>
        <taxon>Rhinotermitidae</taxon>
        <taxon>Coptotermes</taxon>
    </lineage>
</organism>
<dbReference type="AlphaFoldDB" id="A0A6L2PBR6"/>
<dbReference type="Proteomes" id="UP000502823">
    <property type="component" value="Unassembled WGS sequence"/>
</dbReference>
<dbReference type="InterPro" id="IPR008906">
    <property type="entry name" value="HATC_C_dom"/>
</dbReference>
<reference evidence="3" key="1">
    <citation type="submission" date="2020-01" db="EMBL/GenBank/DDBJ databases">
        <title>Draft genome sequence of the Termite Coptotermes fromosanus.</title>
        <authorList>
            <person name="Itakura S."/>
            <person name="Yosikawa Y."/>
            <person name="Umezawa K."/>
        </authorList>
    </citation>
    <scope>NUCLEOTIDE SEQUENCE [LARGE SCALE GENOMIC DNA]</scope>
</reference>
<dbReference type="PANTHER" id="PTHR47611:SF3">
    <property type="entry name" value="HAT C-TERMINAL DIMERISATION DOMAIN-CONTAINING PROTEIN"/>
    <property type="match status" value="1"/>
</dbReference>
<accession>A0A6L2PBR6</accession>
<dbReference type="EMBL" id="BLKM01000184">
    <property type="protein sequence ID" value="GFG29959.1"/>
    <property type="molecule type" value="Genomic_DNA"/>
</dbReference>
<protein>
    <recommendedName>
        <fullName evidence="1">HAT C-terminal dimerisation domain-containing protein</fullName>
    </recommendedName>
</protein>
<dbReference type="InterPro" id="IPR012337">
    <property type="entry name" value="RNaseH-like_sf"/>
</dbReference>
<gene>
    <name evidence="2" type="ORF">Cfor_05474</name>
</gene>
<proteinExistence type="predicted"/>
<feature type="domain" description="HAT C-terminal dimerisation" evidence="1">
    <location>
        <begin position="7"/>
        <end position="72"/>
    </location>
</feature>
<dbReference type="InParanoid" id="A0A6L2PBR6"/>
<sequence length="73" mass="8369">MLPKTGDPMHWWNDGKALYPRLYTVVKKKLCVVVTSVPCERIFSEAGQILSEQRSRMKSSKLAMILFLNANLE</sequence>
<name>A0A6L2PBR6_COPFO</name>
<evidence type="ECO:0000259" key="1">
    <source>
        <dbReference type="Pfam" id="PF05699"/>
    </source>
</evidence>
<evidence type="ECO:0000313" key="2">
    <source>
        <dbReference type="EMBL" id="GFG29959.1"/>
    </source>
</evidence>
<dbReference type="GO" id="GO:0046983">
    <property type="term" value="F:protein dimerization activity"/>
    <property type="evidence" value="ECO:0007669"/>
    <property type="project" value="InterPro"/>
</dbReference>
<dbReference type="SUPFAM" id="SSF53098">
    <property type="entry name" value="Ribonuclease H-like"/>
    <property type="match status" value="1"/>
</dbReference>
<dbReference type="OrthoDB" id="10064099at2759"/>